<accession>A0ABV5ATR0</accession>
<dbReference type="Proteomes" id="UP001580346">
    <property type="component" value="Unassembled WGS sequence"/>
</dbReference>
<dbReference type="RefSeq" id="WP_375355684.1">
    <property type="nucleotide sequence ID" value="NZ_JBHHMI010000009.1"/>
</dbReference>
<comment type="caution">
    <text evidence="1">The sequence shown here is derived from an EMBL/GenBank/DDBJ whole genome shotgun (WGS) entry which is preliminary data.</text>
</comment>
<keyword evidence="2" id="KW-1185">Reference proteome</keyword>
<sequence>METEIEKDNDSYVDHYRPLSVMAQLNTVLTPDEEHAFMQIMFSSSATVRSDNFGLSRREVMRLLKLKPEETQAFHQFIERINQSVARYFQLVYDKRRDQTVLLMRVPAQQAKEMLSAESLAMLMFIFYHQDVLQNEFTLFTQLVEAFGHETLDIRRKMQAALSALLKIGAIARFSGETDEEAYELTAIGSRMFSNSYLKRFTEFSQSQQLHMDEVLKFFKRYNMGAENEE</sequence>
<evidence type="ECO:0000313" key="1">
    <source>
        <dbReference type="EMBL" id="MFB5267606.1"/>
    </source>
</evidence>
<proteinExistence type="predicted"/>
<reference evidence="1 2" key="1">
    <citation type="submission" date="2024-09" db="EMBL/GenBank/DDBJ databases">
        <title>Paenibacillus zeirhizospherea sp. nov., isolated from surface of the maize (Zea mays) roots in a horticulture field, Hungary.</title>
        <authorList>
            <person name="Marton D."/>
            <person name="Farkas M."/>
            <person name="Bedics A."/>
            <person name="Toth E."/>
            <person name="Tancsics A."/>
            <person name="Boka K."/>
            <person name="Maroti G."/>
            <person name="Kriszt B."/>
            <person name="Cserhati M."/>
        </authorList>
    </citation>
    <scope>NUCLEOTIDE SEQUENCE [LARGE SCALE GENOMIC DNA]</scope>
    <source>
        <strain evidence="1 2">KCTC 33519</strain>
    </source>
</reference>
<evidence type="ECO:0000313" key="2">
    <source>
        <dbReference type="Proteomes" id="UP001580346"/>
    </source>
</evidence>
<protein>
    <recommendedName>
        <fullName evidence="3">DUF1819 family protein</fullName>
    </recommendedName>
</protein>
<evidence type="ECO:0008006" key="3">
    <source>
        <dbReference type="Google" id="ProtNLM"/>
    </source>
</evidence>
<gene>
    <name evidence="1" type="ORF">ACE41H_12555</name>
</gene>
<name>A0ABV5ATR0_9BACL</name>
<organism evidence="1 2">
    <name type="scientific">Paenibacillus enshidis</name>
    <dbReference type="NCBI Taxonomy" id="1458439"/>
    <lineage>
        <taxon>Bacteria</taxon>
        <taxon>Bacillati</taxon>
        <taxon>Bacillota</taxon>
        <taxon>Bacilli</taxon>
        <taxon>Bacillales</taxon>
        <taxon>Paenibacillaceae</taxon>
        <taxon>Paenibacillus</taxon>
    </lineage>
</organism>
<dbReference type="EMBL" id="JBHHMI010000009">
    <property type="protein sequence ID" value="MFB5267606.1"/>
    <property type="molecule type" value="Genomic_DNA"/>
</dbReference>